<feature type="transmembrane region" description="Helical" evidence="2">
    <location>
        <begin position="332"/>
        <end position="353"/>
    </location>
</feature>
<evidence type="ECO:0008006" key="5">
    <source>
        <dbReference type="Google" id="ProtNLM"/>
    </source>
</evidence>
<feature type="compositionally biased region" description="Basic and acidic residues" evidence="1">
    <location>
        <begin position="13"/>
        <end position="22"/>
    </location>
</feature>
<feature type="transmembrane region" description="Helical" evidence="2">
    <location>
        <begin position="190"/>
        <end position="208"/>
    </location>
</feature>
<dbReference type="RefSeq" id="WP_203959682.1">
    <property type="nucleotide sequence ID" value="NZ_AP023355.1"/>
</dbReference>
<keyword evidence="2" id="KW-0812">Transmembrane</keyword>
<evidence type="ECO:0000313" key="3">
    <source>
        <dbReference type="EMBL" id="BCJ32663.1"/>
    </source>
</evidence>
<reference evidence="3 4" key="1">
    <citation type="submission" date="2020-08" db="EMBL/GenBank/DDBJ databases">
        <title>Whole genome shotgun sequence of Actinocatenispora thailandica NBRC 105041.</title>
        <authorList>
            <person name="Komaki H."/>
            <person name="Tamura T."/>
        </authorList>
    </citation>
    <scope>NUCLEOTIDE SEQUENCE [LARGE SCALE GENOMIC DNA]</scope>
    <source>
        <strain evidence="3 4">NBRC 105041</strain>
    </source>
</reference>
<evidence type="ECO:0000256" key="2">
    <source>
        <dbReference type="SAM" id="Phobius"/>
    </source>
</evidence>
<keyword evidence="2" id="KW-1133">Transmembrane helix</keyword>
<evidence type="ECO:0000256" key="1">
    <source>
        <dbReference type="SAM" id="MobiDB-lite"/>
    </source>
</evidence>
<proteinExistence type="predicted"/>
<dbReference type="GO" id="GO:0005886">
    <property type="term" value="C:plasma membrane"/>
    <property type="evidence" value="ECO:0007669"/>
    <property type="project" value="TreeGrafter"/>
</dbReference>
<gene>
    <name evidence="3" type="ORF">Athai_01660</name>
</gene>
<feature type="transmembrane region" description="Helical" evidence="2">
    <location>
        <begin position="271"/>
        <end position="294"/>
    </location>
</feature>
<feature type="transmembrane region" description="Helical" evidence="2">
    <location>
        <begin position="163"/>
        <end position="183"/>
    </location>
</feature>
<keyword evidence="2" id="KW-0472">Membrane</keyword>
<dbReference type="AlphaFoldDB" id="A0A7R7HUZ4"/>
<feature type="transmembrane region" description="Helical" evidence="2">
    <location>
        <begin position="82"/>
        <end position="103"/>
    </location>
</feature>
<feature type="compositionally biased region" description="Low complexity" evidence="1">
    <location>
        <begin position="55"/>
        <end position="67"/>
    </location>
</feature>
<feature type="transmembrane region" description="Helical" evidence="2">
    <location>
        <begin position="306"/>
        <end position="325"/>
    </location>
</feature>
<accession>A0A7R7HUZ4</accession>
<feature type="transmembrane region" description="Helical" evidence="2">
    <location>
        <begin position="228"/>
        <end position="250"/>
    </location>
</feature>
<sequence length="392" mass="39922">MSEDDSTVRLPGRRSEPSRYPDELPDQGFGYGDDYPSGDPTFDPGYATPESDRTLTLPGQAPPGALLTPPPPPESDRLLVHVVWELLLAVLVAGLAVFCWRVQPAMFHDAELRVIAVQAAALGLLAMAVSVSLRAGAPNLAVGAFAAVAGVLFARAYEHDLPVALVPGLGVALVAGLALGVLVALLHVPAWAASLAALCGGFVATTLIGHGNPVAVADGVPDPHRWAYVWFIAVAAASVLAGVFGLVRPLRRAVGAFRPGADPAERRGPGAALMVVLALTVSGGLAGLSGVLTAVQQRTAGGSGSILPQLLLALGAVLVGGVSAYGRRGGVLGTMLGVLAVVLAVQFGVLRGWSGPATTFGVAGGAIVLGLVVTRLVEWGGRRRESARMLGV</sequence>
<feature type="transmembrane region" description="Helical" evidence="2">
    <location>
        <begin position="359"/>
        <end position="377"/>
    </location>
</feature>
<dbReference type="PANTHER" id="PTHR32196">
    <property type="entry name" value="ABC TRANSPORTER PERMEASE PROTEIN YPHD-RELATED-RELATED"/>
    <property type="match status" value="1"/>
</dbReference>
<organism evidence="3 4">
    <name type="scientific">Actinocatenispora thailandica</name>
    <dbReference type="NCBI Taxonomy" id="227318"/>
    <lineage>
        <taxon>Bacteria</taxon>
        <taxon>Bacillati</taxon>
        <taxon>Actinomycetota</taxon>
        <taxon>Actinomycetes</taxon>
        <taxon>Micromonosporales</taxon>
        <taxon>Micromonosporaceae</taxon>
        <taxon>Actinocatenispora</taxon>
    </lineage>
</organism>
<dbReference type="EMBL" id="AP023355">
    <property type="protein sequence ID" value="BCJ32663.1"/>
    <property type="molecule type" value="Genomic_DNA"/>
</dbReference>
<feature type="transmembrane region" description="Helical" evidence="2">
    <location>
        <begin position="115"/>
        <end position="133"/>
    </location>
</feature>
<protein>
    <recommendedName>
        <fullName evidence="5">ABC transporter permease</fullName>
    </recommendedName>
</protein>
<name>A0A7R7HUZ4_9ACTN</name>
<feature type="region of interest" description="Disordered" evidence="1">
    <location>
        <begin position="1"/>
        <end position="70"/>
    </location>
</feature>
<dbReference type="Proteomes" id="UP000611640">
    <property type="component" value="Chromosome"/>
</dbReference>
<keyword evidence="4" id="KW-1185">Reference proteome</keyword>
<dbReference type="KEGG" id="atl:Athai_01660"/>
<feature type="transmembrane region" description="Helical" evidence="2">
    <location>
        <begin position="140"/>
        <end position="157"/>
    </location>
</feature>
<evidence type="ECO:0000313" key="4">
    <source>
        <dbReference type="Proteomes" id="UP000611640"/>
    </source>
</evidence>